<name>A0A1G2U2Q8_9BACT</name>
<evidence type="ECO:0000256" key="10">
    <source>
        <dbReference type="SAM" id="MobiDB-lite"/>
    </source>
</evidence>
<evidence type="ECO:0000256" key="1">
    <source>
        <dbReference type="ARBA" id="ARBA00004383"/>
    </source>
</evidence>
<keyword evidence="5" id="KW-0997">Cell inner membrane</keyword>
<dbReference type="PANTHER" id="PTHR33446:SF2">
    <property type="entry name" value="PROTEIN TONB"/>
    <property type="match status" value="1"/>
</dbReference>
<evidence type="ECO:0000256" key="8">
    <source>
        <dbReference type="ARBA" id="ARBA00022989"/>
    </source>
</evidence>
<evidence type="ECO:0000256" key="9">
    <source>
        <dbReference type="ARBA" id="ARBA00023136"/>
    </source>
</evidence>
<comment type="similarity">
    <text evidence="2">Belongs to the TonB family.</text>
</comment>
<accession>A0A1G2U2Q8</accession>
<dbReference type="SUPFAM" id="SSF74653">
    <property type="entry name" value="TolA/TonB C-terminal domain"/>
    <property type="match status" value="1"/>
</dbReference>
<dbReference type="GO" id="GO:0031992">
    <property type="term" value="F:energy transducer activity"/>
    <property type="evidence" value="ECO:0007669"/>
    <property type="project" value="TreeGrafter"/>
</dbReference>
<dbReference type="GO" id="GO:0055085">
    <property type="term" value="P:transmembrane transport"/>
    <property type="evidence" value="ECO:0007669"/>
    <property type="project" value="InterPro"/>
</dbReference>
<evidence type="ECO:0000256" key="5">
    <source>
        <dbReference type="ARBA" id="ARBA00022519"/>
    </source>
</evidence>
<keyword evidence="4" id="KW-1003">Cell membrane</keyword>
<evidence type="ECO:0000313" key="14">
    <source>
        <dbReference type="Proteomes" id="UP000176800"/>
    </source>
</evidence>
<organism evidence="13 14">
    <name type="scientific">Candidatus Zambryskibacteria bacterium RIFCSPLOWO2_01_FULL_45_21</name>
    <dbReference type="NCBI Taxonomy" id="1802761"/>
    <lineage>
        <taxon>Bacteria</taxon>
        <taxon>Candidatus Zambryskiibacteriota</taxon>
    </lineage>
</organism>
<gene>
    <name evidence="13" type="ORF">A3B14_03940</name>
</gene>
<feature type="region of interest" description="Disordered" evidence="10">
    <location>
        <begin position="1"/>
        <end position="43"/>
    </location>
</feature>
<dbReference type="GO" id="GO:0098797">
    <property type="term" value="C:plasma membrane protein complex"/>
    <property type="evidence" value="ECO:0007669"/>
    <property type="project" value="TreeGrafter"/>
</dbReference>
<keyword evidence="3" id="KW-0813">Transport</keyword>
<dbReference type="InterPro" id="IPR037682">
    <property type="entry name" value="TonB_C"/>
</dbReference>
<dbReference type="Gene3D" id="3.30.1150.10">
    <property type="match status" value="1"/>
</dbReference>
<comment type="subcellular location">
    <subcellularLocation>
        <location evidence="1">Cell inner membrane</location>
        <topology evidence="1">Single-pass membrane protein</topology>
        <orientation evidence="1">Periplasmic side</orientation>
    </subcellularLocation>
</comment>
<protein>
    <recommendedName>
        <fullName evidence="12">TonB C-terminal domain-containing protein</fullName>
    </recommendedName>
</protein>
<dbReference type="PROSITE" id="PS52015">
    <property type="entry name" value="TONB_CTD"/>
    <property type="match status" value="1"/>
</dbReference>
<dbReference type="GO" id="GO:0015031">
    <property type="term" value="P:protein transport"/>
    <property type="evidence" value="ECO:0007669"/>
    <property type="project" value="UniProtKB-KW"/>
</dbReference>
<feature type="transmembrane region" description="Helical" evidence="11">
    <location>
        <begin position="53"/>
        <end position="72"/>
    </location>
</feature>
<reference evidence="13 14" key="1">
    <citation type="journal article" date="2016" name="Nat. Commun.">
        <title>Thousands of microbial genomes shed light on interconnected biogeochemical processes in an aquifer system.</title>
        <authorList>
            <person name="Anantharaman K."/>
            <person name="Brown C.T."/>
            <person name="Hug L.A."/>
            <person name="Sharon I."/>
            <person name="Castelle C.J."/>
            <person name="Probst A.J."/>
            <person name="Thomas B.C."/>
            <person name="Singh A."/>
            <person name="Wilkins M.J."/>
            <person name="Karaoz U."/>
            <person name="Brodie E.L."/>
            <person name="Williams K.H."/>
            <person name="Hubbard S.S."/>
            <person name="Banfield J.F."/>
        </authorList>
    </citation>
    <scope>NUCLEOTIDE SEQUENCE [LARGE SCALE GENOMIC DNA]</scope>
</reference>
<proteinExistence type="inferred from homology"/>
<dbReference type="Pfam" id="PF03544">
    <property type="entry name" value="TonB_C"/>
    <property type="match status" value="1"/>
</dbReference>
<keyword evidence="6 11" id="KW-0812">Transmembrane</keyword>
<evidence type="ECO:0000256" key="7">
    <source>
        <dbReference type="ARBA" id="ARBA00022927"/>
    </source>
</evidence>
<evidence type="ECO:0000313" key="13">
    <source>
        <dbReference type="EMBL" id="OHB03815.1"/>
    </source>
</evidence>
<keyword evidence="9 11" id="KW-0472">Membrane</keyword>
<feature type="compositionally biased region" description="Polar residues" evidence="10">
    <location>
        <begin position="18"/>
        <end position="27"/>
    </location>
</feature>
<evidence type="ECO:0000256" key="3">
    <source>
        <dbReference type="ARBA" id="ARBA00022448"/>
    </source>
</evidence>
<feature type="domain" description="TonB C-terminal" evidence="12">
    <location>
        <begin position="166"/>
        <end position="256"/>
    </location>
</feature>
<comment type="caution">
    <text evidence="13">The sequence shown here is derived from an EMBL/GenBank/DDBJ whole genome shotgun (WGS) entry which is preliminary data.</text>
</comment>
<dbReference type="EMBL" id="MHWE01000013">
    <property type="protein sequence ID" value="OHB03815.1"/>
    <property type="molecule type" value="Genomic_DNA"/>
</dbReference>
<dbReference type="NCBIfam" id="TIGR01352">
    <property type="entry name" value="tonB_Cterm"/>
    <property type="match status" value="1"/>
</dbReference>
<keyword evidence="8 11" id="KW-1133">Transmembrane helix</keyword>
<evidence type="ECO:0000256" key="6">
    <source>
        <dbReference type="ARBA" id="ARBA00022692"/>
    </source>
</evidence>
<dbReference type="InterPro" id="IPR006260">
    <property type="entry name" value="TonB/TolA_C"/>
</dbReference>
<evidence type="ECO:0000256" key="11">
    <source>
        <dbReference type="SAM" id="Phobius"/>
    </source>
</evidence>
<evidence type="ECO:0000256" key="4">
    <source>
        <dbReference type="ARBA" id="ARBA00022475"/>
    </source>
</evidence>
<keyword evidence="7" id="KW-0653">Protein transport</keyword>
<evidence type="ECO:0000256" key="2">
    <source>
        <dbReference type="ARBA" id="ARBA00006555"/>
    </source>
</evidence>
<dbReference type="AlphaFoldDB" id="A0A1G2U2Q8"/>
<dbReference type="PANTHER" id="PTHR33446">
    <property type="entry name" value="PROTEIN TONB-RELATED"/>
    <property type="match status" value="1"/>
</dbReference>
<dbReference type="Proteomes" id="UP000176800">
    <property type="component" value="Unassembled WGS sequence"/>
</dbReference>
<dbReference type="InterPro" id="IPR051045">
    <property type="entry name" value="TonB-dependent_transducer"/>
</dbReference>
<sequence length="256" mass="27671">MVQTSIESQREKSILKNGCSSTPQQPAQEGHMGKTPKARKSANDRFKGNWGSWFWAAIAMAAGLHGAMFAFFPEMISADVSFTVDELQTVDLPPEVEIPPPPASIARPATPVVGSASISDDITIAETTFESNPVNNLPPPPTTGTAGIEEDIAKAPTFTPFTVAPHLKNSDEVSRALERNYPPLLRDAGIGGEVIVWFFIDEGGTVLKTQVNTSSGYPALDDAAEKVGKLMQFTPAYNRDKKVQVWVSIPIKFNTK</sequence>
<evidence type="ECO:0000259" key="12">
    <source>
        <dbReference type="PROSITE" id="PS52015"/>
    </source>
</evidence>